<feature type="region of interest" description="Disordered" evidence="6">
    <location>
        <begin position="157"/>
        <end position="181"/>
    </location>
</feature>
<dbReference type="PANTHER" id="PTHR31744:SF210">
    <property type="entry name" value="NAC DOMAIN-CONTAINING PROTEIN 86-LIKE"/>
    <property type="match status" value="1"/>
</dbReference>
<dbReference type="PROSITE" id="PS51005">
    <property type="entry name" value="NAC"/>
    <property type="match status" value="1"/>
</dbReference>
<feature type="region of interest" description="Disordered" evidence="6">
    <location>
        <begin position="236"/>
        <end position="257"/>
    </location>
</feature>
<dbReference type="AlphaFoldDB" id="A0A2K1IG12"/>
<keyword evidence="7" id="KW-0812">Transmembrane</keyword>
<name>A0A2K1IG12_PHYPA</name>
<evidence type="ECO:0000256" key="6">
    <source>
        <dbReference type="SAM" id="MobiDB-lite"/>
    </source>
</evidence>
<evidence type="ECO:0000313" key="9">
    <source>
        <dbReference type="EMBL" id="PNR28207.1"/>
    </source>
</evidence>
<feature type="compositionally biased region" description="Acidic residues" evidence="6">
    <location>
        <begin position="236"/>
        <end position="245"/>
    </location>
</feature>
<keyword evidence="7" id="KW-0472">Membrane</keyword>
<evidence type="ECO:0000313" key="10">
    <source>
        <dbReference type="EnsemblPlants" id="Pp3c24_8270V3.1"/>
    </source>
</evidence>
<dbReference type="PANTHER" id="PTHR31744">
    <property type="entry name" value="PROTEIN CUP-SHAPED COTYLEDON 2-RELATED"/>
    <property type="match status" value="1"/>
</dbReference>
<dbReference type="Pfam" id="PF02365">
    <property type="entry name" value="NAM"/>
    <property type="match status" value="1"/>
</dbReference>
<evidence type="ECO:0000256" key="5">
    <source>
        <dbReference type="ARBA" id="ARBA00023242"/>
    </source>
</evidence>
<evidence type="ECO:0000256" key="3">
    <source>
        <dbReference type="ARBA" id="ARBA00023125"/>
    </source>
</evidence>
<gene>
    <name evidence="10" type="primary">LOC112276325</name>
    <name evidence="9" type="ORF">PHYPA_028799</name>
</gene>
<proteinExistence type="predicted"/>
<keyword evidence="5" id="KW-0539">Nucleus</keyword>
<keyword evidence="3" id="KW-0238">DNA-binding</keyword>
<evidence type="ECO:0000256" key="4">
    <source>
        <dbReference type="ARBA" id="ARBA00023163"/>
    </source>
</evidence>
<feature type="compositionally biased region" description="Polar residues" evidence="6">
    <location>
        <begin position="404"/>
        <end position="420"/>
    </location>
</feature>
<dbReference type="Proteomes" id="UP000006727">
    <property type="component" value="Chromosome 24"/>
</dbReference>
<feature type="compositionally biased region" description="Acidic residues" evidence="6">
    <location>
        <begin position="171"/>
        <end position="181"/>
    </location>
</feature>
<dbReference type="InterPro" id="IPR003441">
    <property type="entry name" value="NAC-dom"/>
</dbReference>
<evidence type="ECO:0000256" key="2">
    <source>
        <dbReference type="ARBA" id="ARBA00023015"/>
    </source>
</evidence>
<dbReference type="SUPFAM" id="SSF101941">
    <property type="entry name" value="NAC domain"/>
    <property type="match status" value="1"/>
</dbReference>
<dbReference type="Gramene" id="Pp3c24_8270V3.2">
    <property type="protein sequence ID" value="Pp3c24_8270V3.2"/>
    <property type="gene ID" value="Pp3c24_8270"/>
</dbReference>
<feature type="domain" description="NAC" evidence="8">
    <location>
        <begin position="5"/>
        <end position="154"/>
    </location>
</feature>
<reference evidence="9 11" key="1">
    <citation type="journal article" date="2008" name="Science">
        <title>The Physcomitrella genome reveals evolutionary insights into the conquest of land by plants.</title>
        <authorList>
            <person name="Rensing S."/>
            <person name="Lang D."/>
            <person name="Zimmer A."/>
            <person name="Terry A."/>
            <person name="Salamov A."/>
            <person name="Shapiro H."/>
            <person name="Nishiyama T."/>
            <person name="Perroud P.-F."/>
            <person name="Lindquist E."/>
            <person name="Kamisugi Y."/>
            <person name="Tanahashi T."/>
            <person name="Sakakibara K."/>
            <person name="Fujita T."/>
            <person name="Oishi K."/>
            <person name="Shin-I T."/>
            <person name="Kuroki Y."/>
            <person name="Toyoda A."/>
            <person name="Suzuki Y."/>
            <person name="Hashimoto A."/>
            <person name="Yamaguchi K."/>
            <person name="Sugano A."/>
            <person name="Kohara Y."/>
            <person name="Fujiyama A."/>
            <person name="Anterola A."/>
            <person name="Aoki S."/>
            <person name="Ashton N."/>
            <person name="Barbazuk W.B."/>
            <person name="Barker E."/>
            <person name="Bennetzen J."/>
            <person name="Bezanilla M."/>
            <person name="Blankenship R."/>
            <person name="Cho S.H."/>
            <person name="Dutcher S."/>
            <person name="Estelle M."/>
            <person name="Fawcett J.A."/>
            <person name="Gundlach H."/>
            <person name="Hanada K."/>
            <person name="Heyl A."/>
            <person name="Hicks K.A."/>
            <person name="Hugh J."/>
            <person name="Lohr M."/>
            <person name="Mayer K."/>
            <person name="Melkozernov A."/>
            <person name="Murata T."/>
            <person name="Nelson D."/>
            <person name="Pils B."/>
            <person name="Prigge M."/>
            <person name="Reiss B."/>
            <person name="Renner T."/>
            <person name="Rombauts S."/>
            <person name="Rushton P."/>
            <person name="Sanderfoot A."/>
            <person name="Schween G."/>
            <person name="Shiu S.-H."/>
            <person name="Stueber K."/>
            <person name="Theodoulou F.L."/>
            <person name="Tu H."/>
            <person name="Van de Peer Y."/>
            <person name="Verrier P.J."/>
            <person name="Waters E."/>
            <person name="Wood A."/>
            <person name="Yang L."/>
            <person name="Cove D."/>
            <person name="Cuming A."/>
            <person name="Hasebe M."/>
            <person name="Lucas S."/>
            <person name="Mishler D.B."/>
            <person name="Reski R."/>
            <person name="Grigoriev I."/>
            <person name="Quatrano R.S."/>
            <person name="Boore J.L."/>
        </authorList>
    </citation>
    <scope>NUCLEOTIDE SEQUENCE [LARGE SCALE GENOMIC DNA]</scope>
    <source>
        <strain evidence="10 11">cv. Gransden 2004</strain>
    </source>
</reference>
<dbReference type="GeneID" id="112276325"/>
<dbReference type="GO" id="GO:0005634">
    <property type="term" value="C:nucleus"/>
    <property type="evidence" value="ECO:0007669"/>
    <property type="project" value="UniProtKB-SubCell"/>
</dbReference>
<dbReference type="GO" id="GO:0003677">
    <property type="term" value="F:DNA binding"/>
    <property type="evidence" value="ECO:0007669"/>
    <property type="project" value="UniProtKB-KW"/>
</dbReference>
<organism evidence="9">
    <name type="scientific">Physcomitrium patens</name>
    <name type="common">Spreading-leaved earth moss</name>
    <name type="synonym">Physcomitrella patens</name>
    <dbReference type="NCBI Taxonomy" id="3218"/>
    <lineage>
        <taxon>Eukaryota</taxon>
        <taxon>Viridiplantae</taxon>
        <taxon>Streptophyta</taxon>
        <taxon>Embryophyta</taxon>
        <taxon>Bryophyta</taxon>
        <taxon>Bryophytina</taxon>
        <taxon>Bryopsida</taxon>
        <taxon>Funariidae</taxon>
        <taxon>Funariales</taxon>
        <taxon>Funariaceae</taxon>
        <taxon>Physcomitrium</taxon>
    </lineage>
</organism>
<evidence type="ECO:0000256" key="7">
    <source>
        <dbReference type="SAM" id="Phobius"/>
    </source>
</evidence>
<sequence>MARRLPPGYRFHPTDEELVGIYLKCKINNKKIEDNPIAEVDLYKCEPWDLPDMSGVRGNDQEWYFYSARDKKYPNGFRANRATSRGYWKSTGKDRTVKCTISTGMKKTLVYYIGRAPRGERTDWVMHEYRMEDKVYENLRGPQEPFVLARVFKKSGSGPKNGEQYGAPFIEEPDSPLAGEEDEVAPVEHPQPEVKVEPALTPQVEYSESEIKPAVGNDMGFKELEDYLSDELFETNDDNLADDNPDGVPDNTPRSAEDGITLEDFIDEQSEADNVDDSWKEGVINNVDDFMLSDDISDGDFDISSIPQHGMDINDMLAGPAEFVFTDGFLEINDLILPGGDLENFSSNISAGEHEGLSSRGSEIQLRPRRSSPRRMQFDPQGDTARRMLLMRHSESQQNDLDRTLSSSRNLHTSASSRNLSEFAERATSSLGFQRQSEEGCPVDGDLLSMAREDTGDLPDSDLWWNSVGTPPSSSSVDRQDATFPSHEGTYKSELDIASSITDSASHYWQTPDCLPSSSPPVADNPEKPPGKLSARINSLLPPILPASAAELPSFSNTYVTASDTHVTALTITCSCSENGAKTVQAVMMNIAGGKVHQEMMSGTWKPCTEDCKQQSCVQCSQRRKSQRPVAKGSKSGFVFVFLLGVVSTVIWFLLLRSSWRMARFMHDLIL</sequence>
<dbReference type="EnsemblPlants" id="Pp3c24_8270V3.1">
    <property type="protein sequence ID" value="Pp3c24_8270V3.1"/>
    <property type="gene ID" value="Pp3c24_8270"/>
</dbReference>
<evidence type="ECO:0000313" key="11">
    <source>
        <dbReference type="Proteomes" id="UP000006727"/>
    </source>
</evidence>
<accession>A0A2K1IG12</accession>
<feature type="region of interest" description="Disordered" evidence="6">
    <location>
        <begin position="458"/>
        <end position="487"/>
    </location>
</feature>
<feature type="transmembrane region" description="Helical" evidence="7">
    <location>
        <begin position="637"/>
        <end position="656"/>
    </location>
</feature>
<keyword evidence="11" id="KW-1185">Reference proteome</keyword>
<dbReference type="EMBL" id="ABEU02000024">
    <property type="protein sequence ID" value="PNR28207.1"/>
    <property type="molecule type" value="Genomic_DNA"/>
</dbReference>
<evidence type="ECO:0000259" key="8">
    <source>
        <dbReference type="PROSITE" id="PS51005"/>
    </source>
</evidence>
<dbReference type="RefSeq" id="XP_024363310.1">
    <property type="nucleotide sequence ID" value="XM_024507542.2"/>
</dbReference>
<dbReference type="Gramene" id="Pp3c24_8270V3.1">
    <property type="protein sequence ID" value="Pp3c24_8270V3.1"/>
    <property type="gene ID" value="Pp3c24_8270"/>
</dbReference>
<protein>
    <recommendedName>
        <fullName evidence="8">NAC domain-containing protein</fullName>
    </recommendedName>
</protein>
<keyword evidence="2" id="KW-0805">Transcription regulation</keyword>
<feature type="region of interest" description="Disordered" evidence="6">
    <location>
        <begin position="352"/>
        <end position="381"/>
    </location>
</feature>
<reference evidence="10" key="3">
    <citation type="submission" date="2020-12" db="UniProtKB">
        <authorList>
            <consortium name="EnsemblPlants"/>
        </authorList>
    </citation>
    <scope>IDENTIFICATION</scope>
</reference>
<keyword evidence="4" id="KW-0804">Transcription</keyword>
<feature type="region of interest" description="Disordered" evidence="6">
    <location>
        <begin position="395"/>
        <end position="423"/>
    </location>
</feature>
<evidence type="ECO:0000256" key="1">
    <source>
        <dbReference type="ARBA" id="ARBA00004123"/>
    </source>
</evidence>
<dbReference type="FunFam" id="2.170.150.80:FF:000002">
    <property type="entry name" value="Nac domain-containing protein 86"/>
    <property type="match status" value="1"/>
</dbReference>
<dbReference type="InterPro" id="IPR036093">
    <property type="entry name" value="NAC_dom_sf"/>
</dbReference>
<dbReference type="EnsemblPlants" id="Pp3c24_8270V3.2">
    <property type="protein sequence ID" value="Pp3c24_8270V3.2"/>
    <property type="gene ID" value="Pp3c24_8270"/>
</dbReference>
<dbReference type="OrthoDB" id="1922833at2759"/>
<reference evidence="9 11" key="2">
    <citation type="journal article" date="2018" name="Plant J.">
        <title>The Physcomitrella patens chromosome-scale assembly reveals moss genome structure and evolution.</title>
        <authorList>
            <person name="Lang D."/>
            <person name="Ullrich K.K."/>
            <person name="Murat F."/>
            <person name="Fuchs J."/>
            <person name="Jenkins J."/>
            <person name="Haas F.B."/>
            <person name="Piednoel M."/>
            <person name="Gundlach H."/>
            <person name="Van Bel M."/>
            <person name="Meyberg R."/>
            <person name="Vives C."/>
            <person name="Morata J."/>
            <person name="Symeonidi A."/>
            <person name="Hiss M."/>
            <person name="Muchero W."/>
            <person name="Kamisugi Y."/>
            <person name="Saleh O."/>
            <person name="Blanc G."/>
            <person name="Decker E.L."/>
            <person name="van Gessel N."/>
            <person name="Grimwood J."/>
            <person name="Hayes R.D."/>
            <person name="Graham S.W."/>
            <person name="Gunter L.E."/>
            <person name="McDaniel S.F."/>
            <person name="Hoernstein S.N.W."/>
            <person name="Larsson A."/>
            <person name="Li F.W."/>
            <person name="Perroud P.F."/>
            <person name="Phillips J."/>
            <person name="Ranjan P."/>
            <person name="Rokshar D.S."/>
            <person name="Rothfels C.J."/>
            <person name="Schneider L."/>
            <person name="Shu S."/>
            <person name="Stevenson D.W."/>
            <person name="Thummler F."/>
            <person name="Tillich M."/>
            <person name="Villarreal Aguilar J.C."/>
            <person name="Widiez T."/>
            <person name="Wong G.K."/>
            <person name="Wymore A."/>
            <person name="Zhang Y."/>
            <person name="Zimmer A.D."/>
            <person name="Quatrano R.S."/>
            <person name="Mayer K.F.X."/>
            <person name="Goodstein D."/>
            <person name="Casacuberta J.M."/>
            <person name="Vandepoele K."/>
            <person name="Reski R."/>
            <person name="Cuming A.C."/>
            <person name="Tuskan G.A."/>
            <person name="Maumus F."/>
            <person name="Salse J."/>
            <person name="Schmutz J."/>
            <person name="Rensing S.A."/>
        </authorList>
    </citation>
    <scope>NUCLEOTIDE SEQUENCE [LARGE SCALE GENOMIC DNA]</scope>
    <source>
        <strain evidence="10 11">cv. Gransden 2004</strain>
    </source>
</reference>
<comment type="subcellular location">
    <subcellularLocation>
        <location evidence="1">Nucleus</location>
    </subcellularLocation>
</comment>
<dbReference type="PaxDb" id="3218-PP1S73_182V6.1"/>
<dbReference type="GO" id="GO:0006355">
    <property type="term" value="P:regulation of DNA-templated transcription"/>
    <property type="evidence" value="ECO:0007669"/>
    <property type="project" value="InterPro"/>
</dbReference>
<keyword evidence="7" id="KW-1133">Transmembrane helix</keyword>
<feature type="compositionally biased region" description="Polar residues" evidence="6">
    <location>
        <begin position="467"/>
        <end position="477"/>
    </location>
</feature>
<feature type="region of interest" description="Disordered" evidence="6">
    <location>
        <begin position="510"/>
        <end position="530"/>
    </location>
</feature>
<dbReference type="Gene3D" id="2.170.150.80">
    <property type="entry name" value="NAC domain"/>
    <property type="match status" value="1"/>
</dbReference>